<dbReference type="Proteomes" id="UP000748531">
    <property type="component" value="Unassembled WGS sequence"/>
</dbReference>
<keyword evidence="3" id="KW-1185">Reference proteome</keyword>
<sequence length="262" mass="30200">MTLSNKHSKNTVFNNIQVLVVGVDKTGTSCLKTLLEKLYSKPCFHFNDLFTASSQQLDEWIKLPEFAGDKIKLKEQLNVLLKNYQFASGFPVAAYLEDLLDLYPNAKIILTVRDPETWLATFRSTTTPRDLNNSNQSILKSLFELPGSKKLNKLYRLSLRQVLGQSIDLQNDTQLMNAYVSWNEFVNRVVPKDRLLVYNMKQGWKPLCDFLEIPVPTTPFPGVHRRTSIVKWDKAKVNNWTHWIVCCSLYTLFGIIAFHLIK</sequence>
<evidence type="ECO:0000313" key="3">
    <source>
        <dbReference type="Proteomes" id="UP000748531"/>
    </source>
</evidence>
<keyword evidence="1" id="KW-0812">Transmembrane</keyword>
<name>A0A8J4WK32_9TREM</name>
<dbReference type="EMBL" id="LUCH01000037">
    <property type="protein sequence ID" value="KAF5406313.1"/>
    <property type="molecule type" value="Genomic_DNA"/>
</dbReference>
<organism evidence="2 3">
    <name type="scientific">Paragonimus heterotremus</name>
    <dbReference type="NCBI Taxonomy" id="100268"/>
    <lineage>
        <taxon>Eukaryota</taxon>
        <taxon>Metazoa</taxon>
        <taxon>Spiralia</taxon>
        <taxon>Lophotrochozoa</taxon>
        <taxon>Platyhelminthes</taxon>
        <taxon>Trematoda</taxon>
        <taxon>Digenea</taxon>
        <taxon>Plagiorchiida</taxon>
        <taxon>Troglotremata</taxon>
        <taxon>Troglotrematidae</taxon>
        <taxon>Paragonimus</taxon>
    </lineage>
</organism>
<evidence type="ECO:0000256" key="1">
    <source>
        <dbReference type="SAM" id="Phobius"/>
    </source>
</evidence>
<dbReference type="InterPro" id="IPR027417">
    <property type="entry name" value="P-loop_NTPase"/>
</dbReference>
<keyword evidence="1" id="KW-0472">Membrane</keyword>
<dbReference type="Gene3D" id="3.40.50.300">
    <property type="entry name" value="P-loop containing nucleotide triphosphate hydrolases"/>
    <property type="match status" value="1"/>
</dbReference>
<feature type="transmembrane region" description="Helical" evidence="1">
    <location>
        <begin position="240"/>
        <end position="261"/>
    </location>
</feature>
<keyword evidence="1" id="KW-1133">Transmembrane helix</keyword>
<comment type="caution">
    <text evidence="2">The sequence shown here is derived from an EMBL/GenBank/DDBJ whole genome shotgun (WGS) entry which is preliminary data.</text>
</comment>
<dbReference type="InterPro" id="IPR040632">
    <property type="entry name" value="Sulfotransfer_4"/>
</dbReference>
<evidence type="ECO:0000313" key="2">
    <source>
        <dbReference type="EMBL" id="KAF5406313.1"/>
    </source>
</evidence>
<gene>
    <name evidence="2" type="ORF">PHET_00130</name>
</gene>
<dbReference type="SUPFAM" id="SSF52540">
    <property type="entry name" value="P-loop containing nucleoside triphosphate hydrolases"/>
    <property type="match status" value="1"/>
</dbReference>
<dbReference type="PANTHER" id="PTHR36978">
    <property type="entry name" value="P-LOOP CONTAINING NUCLEOTIDE TRIPHOSPHATE HYDROLASE"/>
    <property type="match status" value="1"/>
</dbReference>
<dbReference type="Pfam" id="PF17784">
    <property type="entry name" value="Sulfotransfer_4"/>
    <property type="match status" value="1"/>
</dbReference>
<protein>
    <submittedName>
        <fullName evidence="2">NAD dependent epimerase/dehydratase</fullName>
    </submittedName>
</protein>
<dbReference type="AlphaFoldDB" id="A0A8J4WK32"/>
<dbReference type="OrthoDB" id="272681at2759"/>
<dbReference type="PANTHER" id="PTHR36978:SF4">
    <property type="entry name" value="P-LOOP CONTAINING NUCLEOSIDE TRIPHOSPHATE HYDROLASE PROTEIN"/>
    <property type="match status" value="1"/>
</dbReference>
<reference evidence="2" key="1">
    <citation type="submission" date="2019-05" db="EMBL/GenBank/DDBJ databases">
        <title>Annotation for the trematode Paragonimus heterotremus.</title>
        <authorList>
            <person name="Choi Y.-J."/>
        </authorList>
    </citation>
    <scope>NUCLEOTIDE SEQUENCE</scope>
    <source>
        <strain evidence="2">LC</strain>
    </source>
</reference>
<accession>A0A8J4WK32</accession>
<proteinExistence type="predicted"/>